<keyword evidence="2" id="KW-0732">Signal</keyword>
<dbReference type="PANTHER" id="PTHR35936:SF25">
    <property type="entry name" value="ABC TRANSPORTER SUBSTRATE-BINDING PROTEIN"/>
    <property type="match status" value="1"/>
</dbReference>
<gene>
    <name evidence="3" type="ORF">VMF7928_00688</name>
</gene>
<dbReference type="RefSeq" id="WP_237360081.1">
    <property type="nucleotide sequence ID" value="NZ_CAKLDM010000001.1"/>
</dbReference>
<dbReference type="Proteomes" id="UP000838748">
    <property type="component" value="Unassembled WGS sequence"/>
</dbReference>
<accession>A0ABN8E1I9</accession>
<feature type="signal peptide" evidence="2">
    <location>
        <begin position="1"/>
        <end position="22"/>
    </location>
</feature>
<name>A0ABN8E1I9_9VIBR</name>
<dbReference type="PANTHER" id="PTHR35936">
    <property type="entry name" value="MEMBRANE-BOUND LYTIC MUREIN TRANSGLYCOSYLASE F"/>
    <property type="match status" value="1"/>
</dbReference>
<evidence type="ECO:0000256" key="2">
    <source>
        <dbReference type="SAM" id="SignalP"/>
    </source>
</evidence>
<evidence type="ECO:0008006" key="5">
    <source>
        <dbReference type="Google" id="ProtNLM"/>
    </source>
</evidence>
<reference evidence="3" key="1">
    <citation type="submission" date="2021-11" db="EMBL/GenBank/DDBJ databases">
        <authorList>
            <person name="Rodrigo-Torres L."/>
            <person name="Arahal R. D."/>
            <person name="Lucena T."/>
        </authorList>
    </citation>
    <scope>NUCLEOTIDE SEQUENCE</scope>
    <source>
        <strain evidence="3">CECT 7928</strain>
    </source>
</reference>
<sequence length="268" mass="30691">MIEKRFVILLLAVSCMSLPVSALEFTTFDFPPFSQKSSAGKSTGPFKSIINDICREMNETCHFTILPTRRAKLKVANGEADAIFPFGWYSKRGEKFYFSVPFMLTEYGFFVPSSYKKEVKGLSDIQNFKVGVFGPSNTSNSLANVRDLMITMGLKPIRINIQTDENGNLIRMLESSRIDAYYSNKALAEYRAKQFNVTDVKYAWRDRELLYFVAFPKKTTKQSLVKRFNQAALKLFSKPGYLEKQLSPWGILPPPLTNDVYSKYEILY</sequence>
<evidence type="ECO:0000313" key="3">
    <source>
        <dbReference type="EMBL" id="CAH0536798.1"/>
    </source>
</evidence>
<dbReference type="Gene3D" id="3.40.190.10">
    <property type="entry name" value="Periplasmic binding protein-like II"/>
    <property type="match status" value="2"/>
</dbReference>
<protein>
    <recommendedName>
        <fullName evidence="5">Solute-binding protein family 3/N-terminal domain-containing protein</fullName>
    </recommendedName>
</protein>
<dbReference type="EMBL" id="CAKLDM010000001">
    <property type="protein sequence ID" value="CAH0536798.1"/>
    <property type="molecule type" value="Genomic_DNA"/>
</dbReference>
<evidence type="ECO:0000256" key="1">
    <source>
        <dbReference type="ARBA" id="ARBA00010333"/>
    </source>
</evidence>
<comment type="similarity">
    <text evidence="1">Belongs to the bacterial solute-binding protein 3 family.</text>
</comment>
<comment type="caution">
    <text evidence="3">The sequence shown here is derived from an EMBL/GenBank/DDBJ whole genome shotgun (WGS) entry which is preliminary data.</text>
</comment>
<proteinExistence type="inferred from homology"/>
<evidence type="ECO:0000313" key="4">
    <source>
        <dbReference type="Proteomes" id="UP000838748"/>
    </source>
</evidence>
<feature type="chain" id="PRO_5046338425" description="Solute-binding protein family 3/N-terminal domain-containing protein" evidence="2">
    <location>
        <begin position="23"/>
        <end position="268"/>
    </location>
</feature>
<organism evidence="3 4">
    <name type="scientific">Vibrio marisflavi CECT 7928</name>
    <dbReference type="NCBI Taxonomy" id="634439"/>
    <lineage>
        <taxon>Bacteria</taxon>
        <taxon>Pseudomonadati</taxon>
        <taxon>Pseudomonadota</taxon>
        <taxon>Gammaproteobacteria</taxon>
        <taxon>Vibrionales</taxon>
        <taxon>Vibrionaceae</taxon>
        <taxon>Vibrio</taxon>
    </lineage>
</organism>
<dbReference type="SUPFAM" id="SSF53850">
    <property type="entry name" value="Periplasmic binding protein-like II"/>
    <property type="match status" value="1"/>
</dbReference>
<keyword evidence="4" id="KW-1185">Reference proteome</keyword>